<dbReference type="EMBL" id="CP017962">
    <property type="protein sequence ID" value="APC49163.1"/>
    <property type="molecule type" value="Genomic_DNA"/>
</dbReference>
<evidence type="ECO:0000313" key="3">
    <source>
        <dbReference type="EMBL" id="MBD1223182.1"/>
    </source>
</evidence>
<name>A0AAC9NLN1_VIRHA</name>
<dbReference type="SMART" id="SM00914">
    <property type="entry name" value="IDEAL"/>
    <property type="match status" value="1"/>
</dbReference>
<dbReference type="Gene3D" id="4.10.810.10">
    <property type="entry name" value="Virus Scaffolding Protein, Chain A"/>
    <property type="match status" value="1"/>
</dbReference>
<dbReference type="InterPro" id="IPR027393">
    <property type="entry name" value="Virus_scaffolding_prot_C"/>
</dbReference>
<evidence type="ECO:0000259" key="1">
    <source>
        <dbReference type="SMART" id="SM00914"/>
    </source>
</evidence>
<dbReference type="InterPro" id="IPR014957">
    <property type="entry name" value="IDEAL_dom"/>
</dbReference>
<proteinExistence type="predicted"/>
<dbReference type="Pfam" id="PF08858">
    <property type="entry name" value="IDEAL"/>
    <property type="match status" value="1"/>
</dbReference>
<reference evidence="3 5" key="2">
    <citation type="submission" date="2020-09" db="EMBL/GenBank/DDBJ databases">
        <title>Draft Genome Sequences of Oil-Oxidizing Bacteria Halomonas titanicae, Marinobacter lutaoensis, and Virgibacillus halodenitrificans Isolated from Highly Saline Environments.</title>
        <authorList>
            <person name="Grouzdev D.S."/>
            <person name="Sokolova D.S."/>
            <person name="Semenova E.M."/>
            <person name="Borzenkov I.A."/>
            <person name="Bidzhieva S.K."/>
            <person name="Poltaraus A.B."/>
            <person name="Nazina T.N."/>
        </authorList>
    </citation>
    <scope>NUCLEOTIDE SEQUENCE [LARGE SCALE GENOMIC DNA]</scope>
    <source>
        <strain evidence="3 5">VKM B-3472D</strain>
    </source>
</reference>
<evidence type="ECO:0000313" key="2">
    <source>
        <dbReference type="EMBL" id="APC49163.1"/>
    </source>
</evidence>
<evidence type="ECO:0000313" key="5">
    <source>
        <dbReference type="Proteomes" id="UP000621631"/>
    </source>
</evidence>
<dbReference type="GeneID" id="71515436"/>
<dbReference type="Proteomes" id="UP000182945">
    <property type="component" value="Chromosome"/>
</dbReference>
<dbReference type="KEGG" id="vhl:BME96_13570"/>
<accession>A0AAC9NLN1</accession>
<sequence length="143" mass="16994">MIVKMLKPYYIKAETNHVRIVLAYQYFSVIIDNKVYQFVPIESKEIRIHRKTKKIENIHDTFAFQRGKDVIFRKMTDLVAIPEFIYQLNSLAEPYFNKSPKTTTKKESDTIIEQLEKLNLSRLIDKALDTRDESSFYELVKLL</sequence>
<protein>
    <submittedName>
        <fullName evidence="3">IDEAL domain-containing protein</fullName>
    </submittedName>
</protein>
<keyword evidence="5" id="KW-1185">Reference proteome</keyword>
<organism evidence="2 4">
    <name type="scientific">Virgibacillus halodenitrificans</name>
    <name type="common">Bacillus halodenitrificans</name>
    <dbReference type="NCBI Taxonomy" id="1482"/>
    <lineage>
        <taxon>Bacteria</taxon>
        <taxon>Bacillati</taxon>
        <taxon>Bacillota</taxon>
        <taxon>Bacilli</taxon>
        <taxon>Bacillales</taxon>
        <taxon>Bacillaceae</taxon>
        <taxon>Virgibacillus</taxon>
    </lineage>
</organism>
<dbReference type="EMBL" id="JACWEZ010000006">
    <property type="protein sequence ID" value="MBD1223182.1"/>
    <property type="molecule type" value="Genomic_DNA"/>
</dbReference>
<reference evidence="2 4" key="1">
    <citation type="submission" date="2016-11" db="EMBL/GenBank/DDBJ databases">
        <title>Complete genome sequencing of Virgibacillus halodenitrificans PDB-F2.</title>
        <authorList>
            <person name="Sun Z."/>
            <person name="Zhou Y."/>
            <person name="Li H."/>
        </authorList>
    </citation>
    <scope>NUCLEOTIDE SEQUENCE [LARGE SCALE GENOMIC DNA]</scope>
    <source>
        <strain evidence="2 4">PDB-F2</strain>
    </source>
</reference>
<dbReference type="Proteomes" id="UP000621631">
    <property type="component" value="Unassembled WGS sequence"/>
</dbReference>
<dbReference type="RefSeq" id="WP_019377780.1">
    <property type="nucleotide sequence ID" value="NZ_CP017962.1"/>
</dbReference>
<gene>
    <name evidence="2" type="ORF">BME96_13570</name>
    <name evidence="3" type="ORF">IC602_11305</name>
</gene>
<feature type="domain" description="IDEAL" evidence="1">
    <location>
        <begin position="111"/>
        <end position="143"/>
    </location>
</feature>
<evidence type="ECO:0000313" key="4">
    <source>
        <dbReference type="Proteomes" id="UP000182945"/>
    </source>
</evidence>
<dbReference type="AlphaFoldDB" id="A0AAC9NLN1"/>